<evidence type="ECO:0000313" key="1">
    <source>
        <dbReference type="EMBL" id="ATW58131.1"/>
    </source>
</evidence>
<sequence length="235" mass="26438">MIHIEELFCRLANGTLQNTSLATEDGDIDEDGKSKVVIAINEALTRLHSRFILKESNVIVEMQEGRTNYPLLKKYAIQSYDPTEVPCPYIIDLSGEAFDEDVIKILAVYDDLGCQRALNDADDCWSVFTPRPNWLQNPRPRNREALNVTYQAKHTKITCDDTSDGIIDIPETLDSALDSYIAFRVYSGINTQEAKQSASEMLAHYEAVCAEVVAQDLVSTSYSNTNTRFTKRGWA</sequence>
<dbReference type="Proteomes" id="UP000240688">
    <property type="component" value="Segment"/>
</dbReference>
<protein>
    <submittedName>
        <fullName evidence="1">Uncharacterized protein</fullName>
    </submittedName>
</protein>
<proteinExistence type="predicted"/>
<organism evidence="1 2">
    <name type="scientific">Pseudomonas phage inbricus</name>
    <dbReference type="NCBI Taxonomy" id="2048976"/>
    <lineage>
        <taxon>Viruses</taxon>
        <taxon>Duplodnaviria</taxon>
        <taxon>Heunggongvirae</taxon>
        <taxon>Uroviricota</taxon>
        <taxon>Caudoviricetes</taxon>
        <taxon>Schitoviridae</taxon>
        <taxon>Rothmandenesvirinae</taxon>
        <taxon>Inbricusvirus</taxon>
        <taxon>Inbricusvirus inbricus</taxon>
    </lineage>
</organism>
<keyword evidence="2" id="KW-1185">Reference proteome</keyword>
<evidence type="ECO:0000313" key="2">
    <source>
        <dbReference type="Proteomes" id="UP000240688"/>
    </source>
</evidence>
<name>A0A2H4P7J9_9CAUD</name>
<gene>
    <name evidence="1" type="ORF">CNR35_00035</name>
</gene>
<dbReference type="EMBL" id="MG018928">
    <property type="protein sequence ID" value="ATW58131.1"/>
    <property type="molecule type" value="Genomic_DNA"/>
</dbReference>
<accession>A0A2H4P7J9</accession>
<reference evidence="2" key="1">
    <citation type="submission" date="2017-09" db="EMBL/GenBank/DDBJ databases">
        <authorList>
            <person name="Djurhuus A.M."/>
            <person name="Carstens A.B."/>
            <person name="Hansen L.H."/>
        </authorList>
    </citation>
    <scope>NUCLEOTIDE SEQUENCE [LARGE SCALE GENOMIC DNA]</scope>
</reference>